<sequence>MALVTASLSDRRCTMKGMTATPFFSADRFQYWAIDFVRNEFEVVTVDGQRHTEALPPPTLRDNQVARSVFDWERWWVWNTTVRGDLFASEAYSPMNTDKGRPAVYLDQNHWSTLAWARVDPSKVKNQDELAAAQRIIALAADAGIVLPLSSAHLTETGPLYGDRRYQVGLMMASMSAGWQLRSPLKVWGNELAAMLAGYEHLPVPPSTKMPVVTLEPLAWSSGGPHAHEIDNDLELFQLVLTEPSVILSTLIDTTPLQRSEASAWVERNRQITELFAAEDLTEAERRRRTTGLFWCENIQELERAAAIVGVDASRFAQDADALVHQLKTMPYLSILSTLFQYRHLDRNARWKSGDFFDMLYLSCAAAYCDYVAAETYTGTQIQQILRQQGKRVNTFVSLTDLVAALDRDGVMTASERAARGDH</sequence>
<gene>
    <name evidence="1" type="ORF">SAMN05216298_4682</name>
</gene>
<protein>
    <submittedName>
        <fullName evidence="1">Uncharacterized protein</fullName>
    </submittedName>
</protein>
<keyword evidence="2" id="KW-1185">Reference proteome</keyword>
<proteinExistence type="predicted"/>
<organism evidence="1 2">
    <name type="scientific">Glycomyces sambucus</name>
    <dbReference type="NCBI Taxonomy" id="380244"/>
    <lineage>
        <taxon>Bacteria</taxon>
        <taxon>Bacillati</taxon>
        <taxon>Actinomycetota</taxon>
        <taxon>Actinomycetes</taxon>
        <taxon>Glycomycetales</taxon>
        <taxon>Glycomycetaceae</taxon>
        <taxon>Glycomyces</taxon>
    </lineage>
</organism>
<reference evidence="2" key="1">
    <citation type="submission" date="2016-10" db="EMBL/GenBank/DDBJ databases">
        <authorList>
            <person name="Varghese N."/>
            <person name="Submissions S."/>
        </authorList>
    </citation>
    <scope>NUCLEOTIDE SEQUENCE [LARGE SCALE GENOMIC DNA]</scope>
    <source>
        <strain evidence="2">CGMCC 4.3147</strain>
    </source>
</reference>
<name>A0A1G9LWN6_9ACTN</name>
<dbReference type="Proteomes" id="UP000198662">
    <property type="component" value="Unassembled WGS sequence"/>
</dbReference>
<dbReference type="EMBL" id="FNGF01000008">
    <property type="protein sequence ID" value="SDL66117.1"/>
    <property type="molecule type" value="Genomic_DNA"/>
</dbReference>
<evidence type="ECO:0000313" key="1">
    <source>
        <dbReference type="EMBL" id="SDL66117.1"/>
    </source>
</evidence>
<dbReference type="AlphaFoldDB" id="A0A1G9LWN6"/>
<accession>A0A1G9LWN6</accession>
<evidence type="ECO:0000313" key="2">
    <source>
        <dbReference type="Proteomes" id="UP000198662"/>
    </source>
</evidence>